<evidence type="ECO:0000259" key="4">
    <source>
        <dbReference type="PROSITE" id="PS51729"/>
    </source>
</evidence>
<dbReference type="PROSITE" id="PS51729">
    <property type="entry name" value="GNAT_YJDJ"/>
    <property type="match status" value="1"/>
</dbReference>
<organism evidence="6 7">
    <name type="scientific">Dinothrombium tinctorium</name>
    <dbReference type="NCBI Taxonomy" id="1965070"/>
    <lineage>
        <taxon>Eukaryota</taxon>
        <taxon>Metazoa</taxon>
        <taxon>Ecdysozoa</taxon>
        <taxon>Arthropoda</taxon>
        <taxon>Chelicerata</taxon>
        <taxon>Arachnida</taxon>
        <taxon>Acari</taxon>
        <taxon>Acariformes</taxon>
        <taxon>Trombidiformes</taxon>
        <taxon>Prostigmata</taxon>
        <taxon>Anystina</taxon>
        <taxon>Parasitengona</taxon>
        <taxon>Trombidioidea</taxon>
        <taxon>Trombidiidae</taxon>
        <taxon>Dinothrombium</taxon>
    </lineage>
</organism>
<reference evidence="6" key="2">
    <citation type="submission" date="2018-11" db="EMBL/GenBank/DDBJ databases">
        <title>Trombidioid mite genomics.</title>
        <authorList>
            <person name="Dong X."/>
        </authorList>
    </citation>
    <scope>NUCLEOTIDE SEQUENCE</scope>
    <source>
        <strain evidence="6">UoL-WK</strain>
    </source>
</reference>
<dbReference type="OrthoDB" id="74247at2759"/>
<dbReference type="Proteomes" id="UP000285301">
    <property type="component" value="Unassembled WGS sequence"/>
</dbReference>
<dbReference type="Pfam" id="PF14542">
    <property type="entry name" value="Acetyltransf_CG"/>
    <property type="match status" value="1"/>
</dbReference>
<dbReference type="PANTHER" id="PTHR31435:SF9">
    <property type="entry name" value="PROTEIN NATD1"/>
    <property type="match status" value="1"/>
</dbReference>
<protein>
    <recommendedName>
        <fullName evidence="2">Protein NATD1</fullName>
    </recommendedName>
    <alternativeName>
        <fullName evidence="3">N-acetyltransferase domain-containing protein 1</fullName>
    </alternativeName>
</protein>
<comment type="caution">
    <text evidence="6">The sequence shown here is derived from an EMBL/GenBank/DDBJ whole genome shotgun (WGS) entry which is preliminary data.</text>
</comment>
<dbReference type="InterPro" id="IPR016181">
    <property type="entry name" value="Acyl_CoA_acyltransferase"/>
</dbReference>
<feature type="domain" description="N-acetyltransferase" evidence="4">
    <location>
        <begin position="17"/>
        <end position="109"/>
    </location>
</feature>
<dbReference type="SUPFAM" id="SSF55729">
    <property type="entry name" value="Acyl-CoA N-acyltransferases (Nat)"/>
    <property type="match status" value="1"/>
</dbReference>
<dbReference type="EMBL" id="NCKU01000052">
    <property type="protein sequence ID" value="RWS17623.1"/>
    <property type="molecule type" value="Genomic_DNA"/>
</dbReference>
<name>A0A3S3PL98_9ACAR</name>
<dbReference type="InterPro" id="IPR031165">
    <property type="entry name" value="GNAT_YJDJ"/>
</dbReference>
<dbReference type="Gene3D" id="3.40.630.30">
    <property type="match status" value="1"/>
</dbReference>
<evidence type="ECO:0000256" key="1">
    <source>
        <dbReference type="ARBA" id="ARBA00006233"/>
    </source>
</evidence>
<gene>
    <name evidence="5" type="ORF">B4U79_02387</name>
    <name evidence="6" type="ORF">B4U79_06038</name>
</gene>
<proteinExistence type="inferred from homology"/>
<dbReference type="InterPro" id="IPR045057">
    <property type="entry name" value="Gcn5-rel_NAT"/>
</dbReference>
<sequence length="133" mass="15039">MADRLAANFSTDALKAVHNQSANEFYIQLGKDKAVLNYEYLDRNKVELYHTEVPSELQGKGIAKILAKASFSVTAFDFVVDNNLQMKVTCTYLQKYLKDNPNEITEQSIEGKLVTCITEAPESAQRFIRQQSI</sequence>
<evidence type="ECO:0000313" key="7">
    <source>
        <dbReference type="Proteomes" id="UP000285301"/>
    </source>
</evidence>
<dbReference type="STRING" id="1965070.A0A3S3PL98"/>
<evidence type="ECO:0000256" key="3">
    <source>
        <dbReference type="ARBA" id="ARBA00031876"/>
    </source>
</evidence>
<evidence type="ECO:0000256" key="2">
    <source>
        <dbReference type="ARBA" id="ARBA00020243"/>
    </source>
</evidence>
<evidence type="ECO:0000313" key="6">
    <source>
        <dbReference type="EMBL" id="RWS17623.1"/>
    </source>
</evidence>
<dbReference type="AlphaFoldDB" id="A0A3S3PL98"/>
<reference evidence="6 7" key="1">
    <citation type="journal article" date="2018" name="Gigascience">
        <title>Genomes of trombidid mites reveal novel predicted allergens and laterally-transferred genes associated with secondary metabolism.</title>
        <authorList>
            <person name="Dong X."/>
            <person name="Chaisiri K."/>
            <person name="Xia D."/>
            <person name="Armstrong S.D."/>
            <person name="Fang Y."/>
            <person name="Donnelly M.J."/>
            <person name="Kadowaki T."/>
            <person name="McGarry J.W."/>
            <person name="Darby A.C."/>
            <person name="Makepeace B.L."/>
        </authorList>
    </citation>
    <scope>NUCLEOTIDE SEQUENCE [LARGE SCALE GENOMIC DNA]</scope>
    <source>
        <strain evidence="6">UoL-WK</strain>
    </source>
</reference>
<dbReference type="PANTHER" id="PTHR31435">
    <property type="entry name" value="PROTEIN NATD1"/>
    <property type="match status" value="1"/>
</dbReference>
<evidence type="ECO:0000313" key="5">
    <source>
        <dbReference type="EMBL" id="RWS17611.1"/>
    </source>
</evidence>
<accession>A0A3S3PL98</accession>
<comment type="similarity">
    <text evidence="1">Belongs to the NATD1 family.</text>
</comment>
<dbReference type="EMBL" id="NCKU01000053">
    <property type="protein sequence ID" value="RWS17611.1"/>
    <property type="molecule type" value="Genomic_DNA"/>
</dbReference>
<keyword evidence="7" id="KW-1185">Reference proteome</keyword>